<comment type="caution">
    <text evidence="4">The sequence shown here is derived from an EMBL/GenBank/DDBJ whole genome shotgun (WGS) entry which is preliminary data.</text>
</comment>
<dbReference type="PANTHER" id="PTHR24198:SF194">
    <property type="entry name" value="INVERSIN-A"/>
    <property type="match status" value="1"/>
</dbReference>
<organism evidence="4 5">
    <name type="scientific">Staphylotrichum tortipilum</name>
    <dbReference type="NCBI Taxonomy" id="2831512"/>
    <lineage>
        <taxon>Eukaryota</taxon>
        <taxon>Fungi</taxon>
        <taxon>Dikarya</taxon>
        <taxon>Ascomycota</taxon>
        <taxon>Pezizomycotina</taxon>
        <taxon>Sordariomycetes</taxon>
        <taxon>Sordariomycetidae</taxon>
        <taxon>Sordariales</taxon>
        <taxon>Chaetomiaceae</taxon>
        <taxon>Staphylotrichum</taxon>
    </lineage>
</organism>
<dbReference type="Pfam" id="PF12796">
    <property type="entry name" value="Ank_2"/>
    <property type="match status" value="1"/>
</dbReference>
<reference evidence="4" key="2">
    <citation type="submission" date="2023-05" db="EMBL/GenBank/DDBJ databases">
        <authorList>
            <consortium name="Lawrence Berkeley National Laboratory"/>
            <person name="Steindorff A."/>
            <person name="Hensen N."/>
            <person name="Bonometti L."/>
            <person name="Westerberg I."/>
            <person name="Brannstrom I.O."/>
            <person name="Guillou S."/>
            <person name="Cros-Aarteil S."/>
            <person name="Calhoun S."/>
            <person name="Haridas S."/>
            <person name="Kuo A."/>
            <person name="Mondo S."/>
            <person name="Pangilinan J."/>
            <person name="Riley R."/>
            <person name="Labutti K."/>
            <person name="Andreopoulos B."/>
            <person name="Lipzen A."/>
            <person name="Chen C."/>
            <person name="Yanf M."/>
            <person name="Daum C."/>
            <person name="Ng V."/>
            <person name="Clum A."/>
            <person name="Ohm R."/>
            <person name="Martin F."/>
            <person name="Silar P."/>
            <person name="Natvig D."/>
            <person name="Lalanne C."/>
            <person name="Gautier V."/>
            <person name="Ament-Velasquez S.L."/>
            <person name="Kruys A."/>
            <person name="Hutchinson M.I."/>
            <person name="Powell A.J."/>
            <person name="Barry K."/>
            <person name="Miller A.N."/>
            <person name="Grigoriev I.V."/>
            <person name="Debuchy R."/>
            <person name="Gladieux P."/>
            <person name="Thoren M.H."/>
            <person name="Johannesson H."/>
        </authorList>
    </citation>
    <scope>NUCLEOTIDE SEQUENCE</scope>
    <source>
        <strain evidence="4">CBS 103.79</strain>
    </source>
</reference>
<dbReference type="SMART" id="SM00248">
    <property type="entry name" value="ANK"/>
    <property type="match status" value="5"/>
</dbReference>
<dbReference type="PROSITE" id="PS50297">
    <property type="entry name" value="ANK_REP_REGION"/>
    <property type="match status" value="1"/>
</dbReference>
<reference evidence="4" key="1">
    <citation type="journal article" date="2023" name="Mol. Phylogenet. Evol.">
        <title>Genome-scale phylogeny and comparative genomics of the fungal order Sordariales.</title>
        <authorList>
            <person name="Hensen N."/>
            <person name="Bonometti L."/>
            <person name="Westerberg I."/>
            <person name="Brannstrom I.O."/>
            <person name="Guillou S."/>
            <person name="Cros-Aarteil S."/>
            <person name="Calhoun S."/>
            <person name="Haridas S."/>
            <person name="Kuo A."/>
            <person name="Mondo S."/>
            <person name="Pangilinan J."/>
            <person name="Riley R."/>
            <person name="LaButti K."/>
            <person name="Andreopoulos B."/>
            <person name="Lipzen A."/>
            <person name="Chen C."/>
            <person name="Yan M."/>
            <person name="Daum C."/>
            <person name="Ng V."/>
            <person name="Clum A."/>
            <person name="Steindorff A."/>
            <person name="Ohm R.A."/>
            <person name="Martin F."/>
            <person name="Silar P."/>
            <person name="Natvig D.O."/>
            <person name="Lalanne C."/>
            <person name="Gautier V."/>
            <person name="Ament-Velasquez S.L."/>
            <person name="Kruys A."/>
            <person name="Hutchinson M.I."/>
            <person name="Powell A.J."/>
            <person name="Barry K."/>
            <person name="Miller A.N."/>
            <person name="Grigoriev I.V."/>
            <person name="Debuchy R."/>
            <person name="Gladieux P."/>
            <person name="Hiltunen Thoren M."/>
            <person name="Johannesson H."/>
        </authorList>
    </citation>
    <scope>NUCLEOTIDE SEQUENCE</scope>
    <source>
        <strain evidence="4">CBS 103.79</strain>
    </source>
</reference>
<dbReference type="InterPro" id="IPR002110">
    <property type="entry name" value="Ankyrin_rpt"/>
</dbReference>
<keyword evidence="5" id="KW-1185">Reference proteome</keyword>
<dbReference type="Gene3D" id="1.25.40.20">
    <property type="entry name" value="Ankyrin repeat-containing domain"/>
    <property type="match status" value="3"/>
</dbReference>
<evidence type="ECO:0000256" key="2">
    <source>
        <dbReference type="ARBA" id="ARBA00023043"/>
    </source>
</evidence>
<dbReference type="Pfam" id="PF13637">
    <property type="entry name" value="Ank_4"/>
    <property type="match status" value="1"/>
</dbReference>
<protein>
    <submittedName>
        <fullName evidence="4">Ankyrin repeat-containing domain protein</fullName>
    </submittedName>
</protein>
<gene>
    <name evidence="4" type="ORF">C8A05DRAFT_39631</name>
</gene>
<keyword evidence="2 3" id="KW-0040">ANK repeat</keyword>
<evidence type="ECO:0000313" key="4">
    <source>
        <dbReference type="EMBL" id="KAK3896819.1"/>
    </source>
</evidence>
<proteinExistence type="predicted"/>
<name>A0AAN6MAY7_9PEZI</name>
<evidence type="ECO:0000256" key="3">
    <source>
        <dbReference type="PROSITE-ProRule" id="PRU00023"/>
    </source>
</evidence>
<dbReference type="EMBL" id="MU856383">
    <property type="protein sequence ID" value="KAK3896819.1"/>
    <property type="molecule type" value="Genomic_DNA"/>
</dbReference>
<evidence type="ECO:0000256" key="1">
    <source>
        <dbReference type="ARBA" id="ARBA00022737"/>
    </source>
</evidence>
<dbReference type="InterPro" id="IPR036770">
    <property type="entry name" value="Ankyrin_rpt-contain_sf"/>
</dbReference>
<accession>A0AAN6MAY7</accession>
<dbReference type="PANTHER" id="PTHR24198">
    <property type="entry name" value="ANKYRIN REPEAT AND PROTEIN KINASE DOMAIN-CONTAINING PROTEIN"/>
    <property type="match status" value="1"/>
</dbReference>
<dbReference type="PROSITE" id="PS50088">
    <property type="entry name" value="ANK_REPEAT"/>
    <property type="match status" value="1"/>
</dbReference>
<dbReference type="SUPFAM" id="SSF48403">
    <property type="entry name" value="Ankyrin repeat"/>
    <property type="match status" value="1"/>
</dbReference>
<dbReference type="AlphaFoldDB" id="A0AAN6MAY7"/>
<sequence>MEMVESAPFHGPLSSHRPALADLVKPYLKHGDREYLARLLQIWSPANDEDRANDAMGNALHHAISRGDETAIRMMLDAGVSPTVLQPHDLGYTPLLAASEAGHRGIARLLWQLVGPDGRADPENCTCLELAAWKGHVDMVADFFDLWDGWSTDETREALYAAASDWRDDVVGFLLAKVSYEAGVVQTALERGITGPGMLPGRVFASRQAGAITTAEQDLRLHHVVTQLVDAGASPHGNTRTGVPLLHLTVQSSRLGALKGLLKKGANANVQDKTGKTALHKLFRRTSSSTPSLCTLLQHGASPEIADEAGETALHAAAYTGTLDQLQVCLASCRDDAAVHLCTSHGESLLHYAAAVL</sequence>
<evidence type="ECO:0000313" key="5">
    <source>
        <dbReference type="Proteomes" id="UP001303889"/>
    </source>
</evidence>
<feature type="repeat" description="ANK" evidence="3">
    <location>
        <begin position="241"/>
        <end position="273"/>
    </location>
</feature>
<keyword evidence="1" id="KW-0677">Repeat</keyword>
<dbReference type="Proteomes" id="UP001303889">
    <property type="component" value="Unassembled WGS sequence"/>
</dbReference>